<comment type="subcellular location">
    <subcellularLocation>
        <location evidence="1">Membrane</location>
        <topology evidence="1">Multi-pass membrane protein</topology>
    </subcellularLocation>
</comment>
<sequence>MLSDNSVIPVGVRFMMLSALGFSLMSACVKLASARGIPLMEIVAARALVSLAISYADVHRKGLSPWGHNRVLLFARGAVGTFALVCFYYAVTTLPLAESTLIQYTHPVFTALLALIFLGERVNGATLVCIGLSILGLLLIVQPGMLNGGSAQLPSFSVFAALLGALGSSVAYVLVRRLSREEDTSVIIMYFPLVALPVSLLLPGDSFIMLDGQALLLLLMVGVFTQVGQWGMTHAMRTELAAKASAYSYVQVIFAAILGWLVFGDLPNTATWLGGTLIIGGALFNMLRR</sequence>
<keyword evidence="3 5" id="KW-1133">Transmembrane helix</keyword>
<dbReference type="Pfam" id="PF00892">
    <property type="entry name" value="EamA"/>
    <property type="match status" value="2"/>
</dbReference>
<feature type="transmembrane region" description="Helical" evidence="5">
    <location>
        <begin position="214"/>
        <end position="232"/>
    </location>
</feature>
<evidence type="ECO:0000313" key="8">
    <source>
        <dbReference type="Proteomes" id="UP001143304"/>
    </source>
</evidence>
<feature type="transmembrane region" description="Helical" evidence="5">
    <location>
        <begin position="156"/>
        <end position="175"/>
    </location>
</feature>
<keyword evidence="4 5" id="KW-0472">Membrane</keyword>
<dbReference type="PANTHER" id="PTHR22911:SF6">
    <property type="entry name" value="SOLUTE CARRIER FAMILY 35 MEMBER G1"/>
    <property type="match status" value="1"/>
</dbReference>
<accession>A0ABT3TAN4</accession>
<evidence type="ECO:0000256" key="1">
    <source>
        <dbReference type="ARBA" id="ARBA00004141"/>
    </source>
</evidence>
<feature type="transmembrane region" description="Helical" evidence="5">
    <location>
        <begin position="125"/>
        <end position="144"/>
    </location>
</feature>
<feature type="transmembrane region" description="Helical" evidence="5">
    <location>
        <begin position="102"/>
        <end position="118"/>
    </location>
</feature>
<dbReference type="Proteomes" id="UP001143304">
    <property type="component" value="Unassembled WGS sequence"/>
</dbReference>
<feature type="domain" description="EamA" evidence="6">
    <location>
        <begin position="11"/>
        <end position="141"/>
    </location>
</feature>
<dbReference type="PANTHER" id="PTHR22911">
    <property type="entry name" value="ACYL-MALONYL CONDENSING ENZYME-RELATED"/>
    <property type="match status" value="1"/>
</dbReference>
<feature type="transmembrane region" description="Helical" evidence="5">
    <location>
        <begin position="269"/>
        <end position="287"/>
    </location>
</feature>
<evidence type="ECO:0000256" key="4">
    <source>
        <dbReference type="ARBA" id="ARBA00023136"/>
    </source>
</evidence>
<evidence type="ECO:0000313" key="7">
    <source>
        <dbReference type="EMBL" id="MCX2978524.1"/>
    </source>
</evidence>
<dbReference type="RefSeq" id="WP_279250220.1">
    <property type="nucleotide sequence ID" value="NZ_SHNO01000001.1"/>
</dbReference>
<keyword evidence="2 5" id="KW-0812">Transmembrane</keyword>
<proteinExistence type="predicted"/>
<organism evidence="7 8">
    <name type="scientific">Candidatus Marimicrobium litorale</name>
    <dbReference type="NCBI Taxonomy" id="2518991"/>
    <lineage>
        <taxon>Bacteria</taxon>
        <taxon>Pseudomonadati</taxon>
        <taxon>Pseudomonadota</taxon>
        <taxon>Gammaproteobacteria</taxon>
        <taxon>Cellvibrionales</taxon>
        <taxon>Halieaceae</taxon>
        <taxon>Marimicrobium</taxon>
    </lineage>
</organism>
<reference evidence="7" key="1">
    <citation type="submission" date="2019-02" db="EMBL/GenBank/DDBJ databases">
        <authorList>
            <person name="Li S.-H."/>
        </authorList>
    </citation>
    <scope>NUCLEOTIDE SEQUENCE</scope>
    <source>
        <strain evidence="7">IMCC11814</strain>
    </source>
</reference>
<dbReference type="InterPro" id="IPR037185">
    <property type="entry name" value="EmrE-like"/>
</dbReference>
<feature type="transmembrane region" description="Helical" evidence="5">
    <location>
        <begin position="12"/>
        <end position="33"/>
    </location>
</feature>
<evidence type="ECO:0000256" key="2">
    <source>
        <dbReference type="ARBA" id="ARBA00022692"/>
    </source>
</evidence>
<evidence type="ECO:0000256" key="3">
    <source>
        <dbReference type="ARBA" id="ARBA00022989"/>
    </source>
</evidence>
<protein>
    <submittedName>
        <fullName evidence="7">DMT family transporter</fullName>
    </submittedName>
</protein>
<dbReference type="InterPro" id="IPR000620">
    <property type="entry name" value="EamA_dom"/>
</dbReference>
<name>A0ABT3TAN4_9GAMM</name>
<feature type="domain" description="EamA" evidence="6">
    <location>
        <begin position="157"/>
        <end position="285"/>
    </location>
</feature>
<keyword evidence="8" id="KW-1185">Reference proteome</keyword>
<dbReference type="SUPFAM" id="SSF103481">
    <property type="entry name" value="Multidrug resistance efflux transporter EmrE"/>
    <property type="match status" value="2"/>
</dbReference>
<feature type="transmembrane region" description="Helical" evidence="5">
    <location>
        <begin position="70"/>
        <end position="90"/>
    </location>
</feature>
<dbReference type="EMBL" id="SHNO01000001">
    <property type="protein sequence ID" value="MCX2978524.1"/>
    <property type="molecule type" value="Genomic_DNA"/>
</dbReference>
<gene>
    <name evidence="7" type="ORF">EYC82_14250</name>
</gene>
<feature type="transmembrane region" description="Helical" evidence="5">
    <location>
        <begin position="187"/>
        <end position="208"/>
    </location>
</feature>
<comment type="caution">
    <text evidence="7">The sequence shown here is derived from an EMBL/GenBank/DDBJ whole genome shotgun (WGS) entry which is preliminary data.</text>
</comment>
<evidence type="ECO:0000256" key="5">
    <source>
        <dbReference type="SAM" id="Phobius"/>
    </source>
</evidence>
<evidence type="ECO:0000259" key="6">
    <source>
        <dbReference type="Pfam" id="PF00892"/>
    </source>
</evidence>
<feature type="transmembrane region" description="Helical" evidence="5">
    <location>
        <begin position="244"/>
        <end position="263"/>
    </location>
</feature>